<dbReference type="EMBL" id="KV426079">
    <property type="protein sequence ID" value="KZV89181.1"/>
    <property type="molecule type" value="Genomic_DNA"/>
</dbReference>
<organism evidence="1 2">
    <name type="scientific">Exidia glandulosa HHB12029</name>
    <dbReference type="NCBI Taxonomy" id="1314781"/>
    <lineage>
        <taxon>Eukaryota</taxon>
        <taxon>Fungi</taxon>
        <taxon>Dikarya</taxon>
        <taxon>Basidiomycota</taxon>
        <taxon>Agaricomycotina</taxon>
        <taxon>Agaricomycetes</taxon>
        <taxon>Auriculariales</taxon>
        <taxon>Exidiaceae</taxon>
        <taxon>Exidia</taxon>
    </lineage>
</organism>
<evidence type="ECO:0000313" key="2">
    <source>
        <dbReference type="Proteomes" id="UP000077266"/>
    </source>
</evidence>
<dbReference type="AlphaFoldDB" id="A0A165FLB0"/>
<keyword evidence="2" id="KW-1185">Reference proteome</keyword>
<accession>A0A165FLB0</accession>
<proteinExistence type="predicted"/>
<sequence>MRMHRFLSYNIGARVQNGDCPSIHLVTSGRFGRSRVCAAAHQPPAPELELSRVAPKVVAL</sequence>
<gene>
    <name evidence="1" type="ORF">EXIGLDRAFT_721582</name>
</gene>
<dbReference type="InParanoid" id="A0A165FLB0"/>
<name>A0A165FLB0_EXIGL</name>
<protein>
    <submittedName>
        <fullName evidence="1">Uncharacterized protein</fullName>
    </submittedName>
</protein>
<dbReference type="Proteomes" id="UP000077266">
    <property type="component" value="Unassembled WGS sequence"/>
</dbReference>
<reference evidence="1 2" key="1">
    <citation type="journal article" date="2016" name="Mol. Biol. Evol.">
        <title>Comparative Genomics of Early-Diverging Mushroom-Forming Fungi Provides Insights into the Origins of Lignocellulose Decay Capabilities.</title>
        <authorList>
            <person name="Nagy L.G."/>
            <person name="Riley R."/>
            <person name="Tritt A."/>
            <person name="Adam C."/>
            <person name="Daum C."/>
            <person name="Floudas D."/>
            <person name="Sun H."/>
            <person name="Yadav J.S."/>
            <person name="Pangilinan J."/>
            <person name="Larsson K.H."/>
            <person name="Matsuura K."/>
            <person name="Barry K."/>
            <person name="Labutti K."/>
            <person name="Kuo R."/>
            <person name="Ohm R.A."/>
            <person name="Bhattacharya S.S."/>
            <person name="Shirouzu T."/>
            <person name="Yoshinaga Y."/>
            <person name="Martin F.M."/>
            <person name="Grigoriev I.V."/>
            <person name="Hibbett D.S."/>
        </authorList>
    </citation>
    <scope>NUCLEOTIDE SEQUENCE [LARGE SCALE GENOMIC DNA]</scope>
    <source>
        <strain evidence="1 2">HHB12029</strain>
    </source>
</reference>
<evidence type="ECO:0000313" key="1">
    <source>
        <dbReference type="EMBL" id="KZV89181.1"/>
    </source>
</evidence>